<keyword evidence="3" id="KW-1185">Reference proteome</keyword>
<dbReference type="PANTHER" id="PTHR38590">
    <property type="entry name" value="BLL0828 PROTEIN"/>
    <property type="match status" value="1"/>
</dbReference>
<dbReference type="AlphaFoldDB" id="A0A2S3UZ05"/>
<dbReference type="InterPro" id="IPR011335">
    <property type="entry name" value="Restrct_endonuc-II-like"/>
</dbReference>
<dbReference type="Gene3D" id="3.40.960.10">
    <property type="entry name" value="VSR Endonuclease"/>
    <property type="match status" value="1"/>
</dbReference>
<dbReference type="SUPFAM" id="SSF52980">
    <property type="entry name" value="Restriction endonuclease-like"/>
    <property type="match status" value="1"/>
</dbReference>
<evidence type="ECO:0000313" key="2">
    <source>
        <dbReference type="EMBL" id="POF32924.1"/>
    </source>
</evidence>
<dbReference type="RefSeq" id="WP_103221894.1">
    <property type="nucleotide sequence ID" value="NZ_PPCN01000002.1"/>
</dbReference>
<reference evidence="2 3" key="1">
    <citation type="submission" date="2018-01" db="EMBL/GenBank/DDBJ databases">
        <title>Genomic Encyclopedia of Archaeal and Bacterial Type Strains, Phase II (KMG-II): from individual species to whole genera.</title>
        <authorList>
            <person name="Goeker M."/>
        </authorList>
    </citation>
    <scope>NUCLEOTIDE SEQUENCE [LARGE SCALE GENOMIC DNA]</scope>
    <source>
        <strain evidence="2 3">DSM 17023</strain>
    </source>
</reference>
<feature type="domain" description="DUF559" evidence="1">
    <location>
        <begin position="2"/>
        <end position="78"/>
    </location>
</feature>
<dbReference type="PANTHER" id="PTHR38590:SF1">
    <property type="entry name" value="BLL0828 PROTEIN"/>
    <property type="match status" value="1"/>
</dbReference>
<gene>
    <name evidence="2" type="ORF">CLV41_102330</name>
</gene>
<comment type="caution">
    <text evidence="2">The sequence shown here is derived from an EMBL/GenBank/DDBJ whole genome shotgun (WGS) entry which is preliminary data.</text>
</comment>
<sequence>MHVRRQAPVGPYIADFAMFSRRLIVEIDGDVHALPDRRTHDEIREKWLQSQGFTVLRYSSRDVDENLEGVVLDIRRKLGLD</sequence>
<dbReference type="CDD" id="cd01038">
    <property type="entry name" value="Endonuclease_DUF559"/>
    <property type="match status" value="1"/>
</dbReference>
<dbReference type="InterPro" id="IPR047216">
    <property type="entry name" value="Endonuclease_DUF559_bact"/>
</dbReference>
<protein>
    <submittedName>
        <fullName evidence="2">Uncharacterized protein DUF559</fullName>
    </submittedName>
</protein>
<dbReference type="InterPro" id="IPR007569">
    <property type="entry name" value="DUF559"/>
</dbReference>
<dbReference type="Pfam" id="PF04480">
    <property type="entry name" value="DUF559"/>
    <property type="match status" value="1"/>
</dbReference>
<dbReference type="EMBL" id="PPCN01000002">
    <property type="protein sequence ID" value="POF32924.1"/>
    <property type="molecule type" value="Genomic_DNA"/>
</dbReference>
<evidence type="ECO:0000259" key="1">
    <source>
        <dbReference type="Pfam" id="PF04480"/>
    </source>
</evidence>
<dbReference type="Proteomes" id="UP000236959">
    <property type="component" value="Unassembled WGS sequence"/>
</dbReference>
<organism evidence="2 3">
    <name type="scientific">Roseibium marinum</name>
    <dbReference type="NCBI Taxonomy" id="281252"/>
    <lineage>
        <taxon>Bacteria</taxon>
        <taxon>Pseudomonadati</taxon>
        <taxon>Pseudomonadota</taxon>
        <taxon>Alphaproteobacteria</taxon>
        <taxon>Hyphomicrobiales</taxon>
        <taxon>Stappiaceae</taxon>
        <taxon>Roseibium</taxon>
    </lineage>
</organism>
<accession>A0A2S3UZ05</accession>
<name>A0A2S3UZ05_9HYPH</name>
<proteinExistence type="predicted"/>
<dbReference type="OrthoDB" id="9798754at2"/>
<evidence type="ECO:0000313" key="3">
    <source>
        <dbReference type="Proteomes" id="UP000236959"/>
    </source>
</evidence>